<organism evidence="2 3">
    <name type="scientific">Bacillus gaemokensis</name>
    <dbReference type="NCBI Taxonomy" id="574375"/>
    <lineage>
        <taxon>Bacteria</taxon>
        <taxon>Bacillati</taxon>
        <taxon>Bacillota</taxon>
        <taxon>Bacilli</taxon>
        <taxon>Bacillales</taxon>
        <taxon>Bacillaceae</taxon>
        <taxon>Bacillus</taxon>
        <taxon>Bacillus cereus group</taxon>
    </lineage>
</organism>
<keyword evidence="3" id="KW-1185">Reference proteome</keyword>
<keyword evidence="1" id="KW-0812">Transmembrane</keyword>
<name>A0A073KKL7_9BACI</name>
<dbReference type="Proteomes" id="UP000027778">
    <property type="component" value="Unassembled WGS sequence"/>
</dbReference>
<dbReference type="EMBL" id="JOTM01000024">
    <property type="protein sequence ID" value="KEK22873.1"/>
    <property type="molecule type" value="Genomic_DNA"/>
</dbReference>
<keyword evidence="2" id="KW-0547">Nucleotide-binding</keyword>
<evidence type="ECO:0000313" key="3">
    <source>
        <dbReference type="Proteomes" id="UP000027778"/>
    </source>
</evidence>
<keyword evidence="2" id="KW-0067">ATP-binding</keyword>
<dbReference type="OrthoDB" id="2924197at2"/>
<dbReference type="RefSeq" id="WP_033676733.1">
    <property type="nucleotide sequence ID" value="NZ_JOTM01000024.1"/>
</dbReference>
<keyword evidence="1" id="KW-1133">Transmembrane helix</keyword>
<dbReference type="GO" id="GO:0005524">
    <property type="term" value="F:ATP binding"/>
    <property type="evidence" value="ECO:0007669"/>
    <property type="project" value="UniProtKB-KW"/>
</dbReference>
<feature type="transmembrane region" description="Helical" evidence="1">
    <location>
        <begin position="12"/>
        <end position="31"/>
    </location>
</feature>
<sequence>MELFDYYKRKGKFKLLIGTGIFILALCAVYEKWGNVNWGQVTFIVIASSVFFGIGFWQLRKGNLIQKNAVKSNTTFWDIDTFVILELPKRNKQFGLYHPDGGYAAGTKMISSNILSSMIPFLNNKDVYGLETSSGEILAYFHKEVDGYDWVIYDSNYNQIGMFKEKMIQGFTMIRGSLMADKETKLSDVEVEFDFIQTTLRTIDGRTLVIGKQGYMPIEWSERFMGLNVPTITLGSNASKDEKILGLGALLYSLYTIEIRKNRASV</sequence>
<gene>
    <name evidence="2" type="ORF">BAGA_15965</name>
</gene>
<reference evidence="2 3" key="1">
    <citation type="submission" date="2014-06" db="EMBL/GenBank/DDBJ databases">
        <title>Draft genome sequence of Bacillus gaemokensis JCM 15801 (MCCC 1A00707).</title>
        <authorList>
            <person name="Lai Q."/>
            <person name="Liu Y."/>
            <person name="Shao Z."/>
        </authorList>
    </citation>
    <scope>NUCLEOTIDE SEQUENCE [LARGE SCALE GENOMIC DNA]</scope>
    <source>
        <strain evidence="2 3">JCM 15801</strain>
    </source>
</reference>
<proteinExistence type="predicted"/>
<feature type="transmembrane region" description="Helical" evidence="1">
    <location>
        <begin position="37"/>
        <end position="57"/>
    </location>
</feature>
<evidence type="ECO:0000256" key="1">
    <source>
        <dbReference type="SAM" id="Phobius"/>
    </source>
</evidence>
<comment type="caution">
    <text evidence="2">The sequence shown here is derived from an EMBL/GenBank/DDBJ whole genome shotgun (WGS) entry which is preliminary data.</text>
</comment>
<protein>
    <submittedName>
        <fullName evidence="2">ABC transporter ATP-binding protein</fullName>
    </submittedName>
</protein>
<evidence type="ECO:0000313" key="2">
    <source>
        <dbReference type="EMBL" id="KEK22873.1"/>
    </source>
</evidence>
<keyword evidence="1" id="KW-0472">Membrane</keyword>
<accession>A0A073KKL7</accession>
<dbReference type="AlphaFoldDB" id="A0A073KKL7"/>